<feature type="compositionally biased region" description="Polar residues" evidence="1">
    <location>
        <begin position="121"/>
        <end position="134"/>
    </location>
</feature>
<protein>
    <recommendedName>
        <fullName evidence="4">Ubiquitin-like protease family profile domain-containing protein</fullName>
    </recommendedName>
</protein>
<sequence length="820" mass="92829">MSSQTLELGEEDAKAVREFTTSRQRKFAELVDILNMLKELPGYTRLSSCLPLESKATFLREADFIVLTEAKNPQRFRKPKLHGDKDVLQAEKERQIPPENGLTEQASIHSDSDDDDHAKMDTTQGNTERAVTTQEYRPLLSRNYVDGLVQLQGKVGYEELRQVLNEACNVRHRTKPRGVSQNERAAWDVTWAKEELLLRGILQLPSPPVSHSRKRKLDSSIEDNDDIERSIEIHRRANSSIFLADGPIEDENDDWGHFYADASMSDDTNGFAAENERSTLRFGDDCSESTNDDDTNDLAVETQSTKLNSAGECTESIHENAASSRKIAASIFDGDKSASSSEFEGFSDSINKNAIDLPDDINSDHALDEPSLEQEGLLAEPNFPAETPFEDSQQTHNKNLEFSISTVHIATMPEGKISTEDSSSRHEHVQMIESSQSSPPASSIKKLDVTHVISSSSLPKLEAIPDEHLYRAIQRLRPGSWLNTESIEEVLKMFNPDPTLFSIIRVDSIPGRRQLAARTCIILINLNNIHWTVAVGTNILGTYHALLYDPLYDTEYINSSIALLQPFLNERLQPQGLDEHNRVSWTISVLSIGTGPIQQRDSYNCGINIVLYAISRMNNIDLSPTIDPNFWRQVFYTMLSFFHQVDPWPTSSPEQRENGSMKDSIEMKESQLLAVKKIFQQVSHALQDRYTTLEASRQAFVAQAKAAGQPLDVIRPYMSELPPPPNLQCYRHIQTNVEENLKRIRQYLQKAQTMIYDIVQAEQNHGELSAQEERDLEMKQKELDDLTELIQSRSHARQHTLIHQKQELDQSERAILEALI</sequence>
<dbReference type="Proteomes" id="UP001303373">
    <property type="component" value="Chromosome 11"/>
</dbReference>
<name>A0AAQ3MAF0_9PEZI</name>
<dbReference type="EMBL" id="CP138590">
    <property type="protein sequence ID" value="WPH03965.1"/>
    <property type="molecule type" value="Genomic_DNA"/>
</dbReference>
<accession>A0AAQ3MAF0</accession>
<reference evidence="2 3" key="1">
    <citation type="submission" date="2023-11" db="EMBL/GenBank/DDBJ databases">
        <title>An acidophilic fungus is an integral part of prey digestion in a carnivorous sundew plant.</title>
        <authorList>
            <person name="Tsai I.J."/>
        </authorList>
    </citation>
    <scope>NUCLEOTIDE SEQUENCE [LARGE SCALE GENOMIC DNA]</scope>
    <source>
        <strain evidence="2">169a</strain>
    </source>
</reference>
<evidence type="ECO:0000313" key="3">
    <source>
        <dbReference type="Proteomes" id="UP001303373"/>
    </source>
</evidence>
<dbReference type="SUPFAM" id="SSF54001">
    <property type="entry name" value="Cysteine proteinases"/>
    <property type="match status" value="1"/>
</dbReference>
<gene>
    <name evidence="2" type="ORF">R9X50_00684800</name>
</gene>
<organism evidence="2 3">
    <name type="scientific">Acrodontium crateriforme</name>
    <dbReference type="NCBI Taxonomy" id="150365"/>
    <lineage>
        <taxon>Eukaryota</taxon>
        <taxon>Fungi</taxon>
        <taxon>Dikarya</taxon>
        <taxon>Ascomycota</taxon>
        <taxon>Pezizomycotina</taxon>
        <taxon>Dothideomycetes</taxon>
        <taxon>Dothideomycetidae</taxon>
        <taxon>Mycosphaerellales</taxon>
        <taxon>Teratosphaeriaceae</taxon>
        <taxon>Acrodontium</taxon>
    </lineage>
</organism>
<evidence type="ECO:0008006" key="4">
    <source>
        <dbReference type="Google" id="ProtNLM"/>
    </source>
</evidence>
<dbReference type="AlphaFoldDB" id="A0AAQ3MAF0"/>
<keyword evidence="3" id="KW-1185">Reference proteome</keyword>
<dbReference type="Gene3D" id="3.40.395.10">
    <property type="entry name" value="Adenoviral Proteinase, Chain A"/>
    <property type="match status" value="1"/>
</dbReference>
<evidence type="ECO:0000256" key="1">
    <source>
        <dbReference type="SAM" id="MobiDB-lite"/>
    </source>
</evidence>
<dbReference type="InterPro" id="IPR038765">
    <property type="entry name" value="Papain-like_cys_pep_sf"/>
</dbReference>
<proteinExistence type="predicted"/>
<evidence type="ECO:0000313" key="2">
    <source>
        <dbReference type="EMBL" id="WPH03965.1"/>
    </source>
</evidence>
<feature type="region of interest" description="Disordered" evidence="1">
    <location>
        <begin position="92"/>
        <end position="134"/>
    </location>
</feature>